<evidence type="ECO:0000256" key="3">
    <source>
        <dbReference type="ARBA" id="ARBA00022475"/>
    </source>
</evidence>
<evidence type="ECO:0000256" key="1">
    <source>
        <dbReference type="ARBA" id="ARBA00004651"/>
    </source>
</evidence>
<keyword evidence="3 9" id="KW-1003">Cell membrane</keyword>
<dbReference type="Gene3D" id="3.30.70.3220">
    <property type="match status" value="1"/>
</dbReference>
<feature type="transmembrane region" description="Helical" evidence="9">
    <location>
        <begin position="599"/>
        <end position="626"/>
    </location>
</feature>
<sequence length="660" mass="67493">MAPTGQLRVGRYFIALVVIVAALYAGVFFLPGADSKHRPQPFPQLGLDLVGGTTETLTATTQDGKAPSQESLALARSIIDQRVNALGVAEPDVVTEGDRNIVVTVAGVGADQLASVGQTAQLRFRQVISTVADIPAVTPKPSTSASPKPSGSASPKPGASPSAKTSGAAVNPGPTKKPASSTGKAEIVPAVGTGSAGKAAVVPAANPTPTPSTSATPKPSGSPSPAAPAPAGGSGAPAADKLPSLASVIQALGGQAYYQQILTGLQQVDLSDPTQAQSTMQQLAGTSFLDPFKKLTPAQIAVLPTDLQLKIPQISCAKLGLRPPGSIDNVNAQQVACDAGNKYLMDKATVVGTDVSSADFDYNTGSSTGSTPGWRVVVNFKAAGQDKWTKLTQAALNKQVAIVLDTTVVSAPTIQGVIAGQAEITGGGFTRDSSQALASQLKYGALPLTFSRQNLSSVSATLGLQQLEAGLIAGGIGLALVVVWVMFYYRLLGLVTVASLVLSGGIIYGTLVLLGRPWALGFTLSLAGIAGFIVSIGITADSFVIFFERLKDEIREGKTARSAVPRAWVRARRTIISGDTVSFLAAAVLYILASGAVKGFAFTLGMSTVVDLLVVFVFTHPLVALLSRSKTFMSARISGLGRAARQPSDDAPASAAIKGA</sequence>
<dbReference type="InterPro" id="IPR022813">
    <property type="entry name" value="SecD/SecF_arch_bac"/>
</dbReference>
<evidence type="ECO:0000313" key="15">
    <source>
        <dbReference type="Proteomes" id="UP001500618"/>
    </source>
</evidence>
<keyword evidence="6 9" id="KW-1133">Transmembrane helix</keyword>
<comment type="subunit">
    <text evidence="9">Forms a complex with SecF. Part of the essential Sec protein translocation apparatus which comprises SecA, SecYEG and auxiliary proteins SecDF. Other proteins may also be involved.</text>
</comment>
<dbReference type="NCBIfam" id="TIGR00916">
    <property type="entry name" value="2A0604s01"/>
    <property type="match status" value="1"/>
</dbReference>
<dbReference type="Pfam" id="PF02355">
    <property type="entry name" value="SecD_SecF_C"/>
    <property type="match status" value="1"/>
</dbReference>
<keyword evidence="7 9" id="KW-0811">Translocation</keyword>
<comment type="caution">
    <text evidence="14">The sequence shown here is derived from an EMBL/GenBank/DDBJ whole genome shotgun (WGS) entry which is preliminary data.</text>
</comment>
<dbReference type="Gene3D" id="3.30.1360.200">
    <property type="match status" value="1"/>
</dbReference>
<evidence type="ECO:0000259" key="12">
    <source>
        <dbReference type="Pfam" id="PF21760"/>
    </source>
</evidence>
<keyword evidence="8 9" id="KW-0472">Membrane</keyword>
<feature type="domain" description="Protein export membrane protein SecD/SecF C-terminal" evidence="11">
    <location>
        <begin position="450"/>
        <end position="626"/>
    </location>
</feature>
<evidence type="ECO:0000256" key="6">
    <source>
        <dbReference type="ARBA" id="ARBA00022989"/>
    </source>
</evidence>
<protein>
    <recommendedName>
        <fullName evidence="9">Protein translocase subunit SecD</fullName>
    </recommendedName>
</protein>
<accession>A0ABN2G451</accession>
<dbReference type="InterPro" id="IPR055344">
    <property type="entry name" value="SecD_SecF_C_bact"/>
</dbReference>
<evidence type="ECO:0000256" key="9">
    <source>
        <dbReference type="HAMAP-Rule" id="MF_01463"/>
    </source>
</evidence>
<feature type="compositionally biased region" description="Low complexity" evidence="10">
    <location>
        <begin position="139"/>
        <end position="166"/>
    </location>
</feature>
<dbReference type="SUPFAM" id="SSF82866">
    <property type="entry name" value="Multidrug efflux transporter AcrB transmembrane domain"/>
    <property type="match status" value="1"/>
</dbReference>
<proteinExistence type="inferred from homology"/>
<dbReference type="Pfam" id="PF22599">
    <property type="entry name" value="SecDF_P1_head"/>
    <property type="match status" value="1"/>
</dbReference>
<feature type="transmembrane region" description="Helical" evidence="9">
    <location>
        <begin position="520"/>
        <end position="547"/>
    </location>
</feature>
<feature type="region of interest" description="Disordered" evidence="10">
    <location>
        <begin position="199"/>
        <end position="238"/>
    </location>
</feature>
<comment type="subcellular location">
    <subcellularLocation>
        <location evidence="1 9">Cell membrane</location>
        <topology evidence="1 9">Multi-pass membrane protein</topology>
    </subcellularLocation>
</comment>
<feature type="transmembrane region" description="Helical" evidence="9">
    <location>
        <begin position="469"/>
        <end position="487"/>
    </location>
</feature>
<keyword evidence="5 9" id="KW-0653">Protein transport</keyword>
<dbReference type="Pfam" id="PF21760">
    <property type="entry name" value="SecD_1st"/>
    <property type="match status" value="1"/>
</dbReference>
<dbReference type="PANTHER" id="PTHR30081:SF1">
    <property type="entry name" value="PROTEIN TRANSLOCASE SUBUNIT SECD"/>
    <property type="match status" value="1"/>
</dbReference>
<comment type="similarity">
    <text evidence="9">Belongs to the SecD/SecF family. SecD subfamily.</text>
</comment>
<dbReference type="InterPro" id="IPR048631">
    <property type="entry name" value="SecD_1st"/>
</dbReference>
<feature type="transmembrane region" description="Helical" evidence="9">
    <location>
        <begin position="575"/>
        <end position="593"/>
    </location>
</feature>
<keyword evidence="2 9" id="KW-0813">Transport</keyword>
<dbReference type="InterPro" id="IPR054384">
    <property type="entry name" value="SecDF_P1_head"/>
</dbReference>
<dbReference type="PANTHER" id="PTHR30081">
    <property type="entry name" value="PROTEIN-EXPORT MEMBRANE PROTEIN SEC"/>
    <property type="match status" value="1"/>
</dbReference>
<name>A0ABN2G451_9ACTN</name>
<dbReference type="InterPro" id="IPR048634">
    <property type="entry name" value="SecD_SecF_C"/>
</dbReference>
<dbReference type="NCBIfam" id="TIGR01129">
    <property type="entry name" value="secD"/>
    <property type="match status" value="1"/>
</dbReference>
<keyword evidence="15" id="KW-1185">Reference proteome</keyword>
<dbReference type="Proteomes" id="UP001500618">
    <property type="component" value="Unassembled WGS sequence"/>
</dbReference>
<feature type="transmembrane region" description="Helical" evidence="9">
    <location>
        <begin position="12"/>
        <end position="33"/>
    </location>
</feature>
<evidence type="ECO:0000313" key="14">
    <source>
        <dbReference type="EMBL" id="GAA1665054.1"/>
    </source>
</evidence>
<comment type="function">
    <text evidence="9">Part of the Sec protein translocase complex. Interacts with the SecYEG preprotein conducting channel. SecDF uses the proton motive force (PMF) to complete protein translocation after the ATP-dependent function of SecA.</text>
</comment>
<reference evidence="14 15" key="1">
    <citation type="journal article" date="2019" name="Int. J. Syst. Evol. Microbiol.">
        <title>The Global Catalogue of Microorganisms (GCM) 10K type strain sequencing project: providing services to taxonomists for standard genome sequencing and annotation.</title>
        <authorList>
            <consortium name="The Broad Institute Genomics Platform"/>
            <consortium name="The Broad Institute Genome Sequencing Center for Infectious Disease"/>
            <person name="Wu L."/>
            <person name="Ma J."/>
        </authorList>
    </citation>
    <scope>NUCLEOTIDE SEQUENCE [LARGE SCALE GENOMIC DNA]</scope>
    <source>
        <strain evidence="14 15">JCM 14718</strain>
    </source>
</reference>
<dbReference type="Gene3D" id="1.20.1640.10">
    <property type="entry name" value="Multidrug efflux transporter AcrB transmembrane domain"/>
    <property type="match status" value="1"/>
</dbReference>
<evidence type="ECO:0000256" key="10">
    <source>
        <dbReference type="SAM" id="MobiDB-lite"/>
    </source>
</evidence>
<gene>
    <name evidence="9 14" type="primary">secD</name>
    <name evidence="14" type="ORF">GCM10009765_13270</name>
</gene>
<feature type="domain" description="Protein translocase subunit SecDF P1" evidence="12">
    <location>
        <begin position="75"/>
        <end position="127"/>
    </location>
</feature>
<organism evidence="14 15">
    <name type="scientific">Fodinicola feengrottensis</name>
    <dbReference type="NCBI Taxonomy" id="435914"/>
    <lineage>
        <taxon>Bacteria</taxon>
        <taxon>Bacillati</taxon>
        <taxon>Actinomycetota</taxon>
        <taxon>Actinomycetes</taxon>
        <taxon>Mycobacteriales</taxon>
        <taxon>Fodinicola</taxon>
    </lineage>
</organism>
<evidence type="ECO:0000256" key="2">
    <source>
        <dbReference type="ARBA" id="ARBA00022448"/>
    </source>
</evidence>
<evidence type="ECO:0000259" key="11">
    <source>
        <dbReference type="Pfam" id="PF02355"/>
    </source>
</evidence>
<evidence type="ECO:0000256" key="8">
    <source>
        <dbReference type="ARBA" id="ARBA00023136"/>
    </source>
</evidence>
<feature type="region of interest" description="Disordered" evidence="10">
    <location>
        <begin position="136"/>
        <end position="184"/>
    </location>
</feature>
<dbReference type="RefSeq" id="WP_344308090.1">
    <property type="nucleotide sequence ID" value="NZ_BAAANY010000005.1"/>
</dbReference>
<evidence type="ECO:0000259" key="13">
    <source>
        <dbReference type="Pfam" id="PF22599"/>
    </source>
</evidence>
<keyword evidence="4 9" id="KW-0812">Transmembrane</keyword>
<feature type="compositionally biased region" description="Low complexity" evidence="10">
    <location>
        <begin position="199"/>
        <end position="219"/>
    </location>
</feature>
<dbReference type="EMBL" id="BAAANY010000005">
    <property type="protein sequence ID" value="GAA1665054.1"/>
    <property type="molecule type" value="Genomic_DNA"/>
</dbReference>
<feature type="domain" description="SecDF P1 head subdomain" evidence="13">
    <location>
        <begin position="338"/>
        <end position="447"/>
    </location>
</feature>
<feature type="transmembrane region" description="Helical" evidence="9">
    <location>
        <begin position="494"/>
        <end position="514"/>
    </location>
</feature>
<evidence type="ECO:0000256" key="5">
    <source>
        <dbReference type="ARBA" id="ARBA00022927"/>
    </source>
</evidence>
<dbReference type="InterPro" id="IPR005791">
    <property type="entry name" value="SecD"/>
</dbReference>
<evidence type="ECO:0000256" key="4">
    <source>
        <dbReference type="ARBA" id="ARBA00022692"/>
    </source>
</evidence>
<dbReference type="HAMAP" id="MF_01463_B">
    <property type="entry name" value="SecD_B"/>
    <property type="match status" value="1"/>
</dbReference>
<evidence type="ECO:0000256" key="7">
    <source>
        <dbReference type="ARBA" id="ARBA00023010"/>
    </source>
</evidence>